<evidence type="ECO:0000256" key="8">
    <source>
        <dbReference type="ARBA" id="ARBA00022830"/>
    </source>
</evidence>
<evidence type="ECO:0000256" key="11">
    <source>
        <dbReference type="ARBA" id="ARBA00023125"/>
    </source>
</evidence>
<keyword evidence="10 18" id="KW-0805">Transcription regulation</keyword>
<keyword evidence="2 18" id="KW-0244">Early protein</keyword>
<evidence type="ECO:0000256" key="17">
    <source>
        <dbReference type="ARBA" id="ARBA00023309"/>
    </source>
</evidence>
<comment type="domain">
    <text evidence="18">The E7 terminal domain is an intrinsically disordered domain, whose flexibility and conformational transitions confer target adaptability to the oncoprotein. It allows adaptation to a variety of protein targets and exposes the PEST degradation sequence that regulates its turnover in the cell.</text>
</comment>
<organism evidence="19 20">
    <name type="scientific">Felis catus papillomavirus 6</name>
    <dbReference type="NCBI Taxonomy" id="2704502"/>
    <lineage>
        <taxon>Viruses</taxon>
        <taxon>Monodnaviria</taxon>
        <taxon>Shotokuvirae</taxon>
        <taxon>Cossaviricota</taxon>
        <taxon>Papovaviricetes</taxon>
        <taxon>Zurhausenvirales</taxon>
        <taxon>Papillomaviridae</taxon>
    </lineage>
</organism>
<keyword evidence="16 18" id="KW-0899">Viral immunoevasion</keyword>
<comment type="subcellular location">
    <subcellularLocation>
        <location evidence="18">Host cytoplasm</location>
    </subcellularLocation>
    <subcellularLocation>
        <location evidence="18">Host nucleus</location>
    </subcellularLocation>
    <text evidence="18">Predominantly found in the host nucleus.</text>
</comment>
<evidence type="ECO:0000256" key="7">
    <source>
        <dbReference type="ARBA" id="ARBA00022771"/>
    </source>
</evidence>
<evidence type="ECO:0000256" key="9">
    <source>
        <dbReference type="ARBA" id="ARBA00022833"/>
    </source>
</evidence>
<keyword evidence="14 18" id="KW-1035">Host cytoplasm</keyword>
<evidence type="ECO:0000256" key="10">
    <source>
        <dbReference type="ARBA" id="ARBA00023015"/>
    </source>
</evidence>
<keyword evidence="6 18" id="KW-0479">Metal-binding</keyword>
<comment type="subunit">
    <text evidence="18">Homodimer. Homooligomer. Interacts with host RB1; this interaction induces dissociation of RB1-E2F1 complex thereby disrupting RB1 activity. Interacts with host EP300; this interaction represses EP300 transcriptional activity. Interacts with protein E2; this interaction inhibits E7 oncogenic activity. Interacts with host TMEM173/STING; this interaction impairs the ability of TMEM173/STING to sense cytosolic DNA and promote the production of type I interferon (IFN-alpha and IFN-beta).</text>
</comment>
<gene>
    <name evidence="18" type="primary">E7</name>
</gene>
<keyword evidence="15" id="KW-0922">Interferon antiviral system evasion</keyword>
<keyword evidence="9 18" id="KW-0862">Zinc</keyword>
<evidence type="ECO:0000256" key="14">
    <source>
        <dbReference type="ARBA" id="ARBA00023200"/>
    </source>
</evidence>
<evidence type="ECO:0000256" key="12">
    <source>
        <dbReference type="ARBA" id="ARBA00023159"/>
    </source>
</evidence>
<keyword evidence="13 18" id="KW-0804">Transcription</keyword>
<dbReference type="GO" id="GO:0042025">
    <property type="term" value="C:host cell nucleus"/>
    <property type="evidence" value="ECO:0007669"/>
    <property type="project" value="UniProtKB-SubCell"/>
</dbReference>
<evidence type="ECO:0000256" key="16">
    <source>
        <dbReference type="ARBA" id="ARBA00023280"/>
    </source>
</evidence>
<name>A0A6B9WAX7_9PAPI</name>
<evidence type="ECO:0000256" key="18">
    <source>
        <dbReference type="HAMAP-Rule" id="MF_04004"/>
    </source>
</evidence>
<keyword evidence="3 18" id="KW-1048">Host nucleus</keyword>
<dbReference type="GO" id="GO:0039502">
    <property type="term" value="P:symbiont-mediated suppression of host type I interferon-mediated signaling pathway"/>
    <property type="evidence" value="ECO:0007669"/>
    <property type="project" value="UniProtKB-UniRule"/>
</dbReference>
<keyword evidence="5 18" id="KW-1090">Inhibition of host innate immune response by virus</keyword>
<proteinExistence type="inferred from homology"/>
<reference evidence="19" key="1">
    <citation type="journal article" date="2020" name="Viruses">
        <title>Identification of A Novel Papillomavirus Associated with Squamous Cell Carcinoma in A Domestic Cat.</title>
        <authorList>
            <person name="Carrai M."/>
            <person name="Van Brussel K."/>
            <person name="Shi M."/>
            <person name="Li C.X."/>
            <person name="Chang W.S."/>
            <person name="Munday J.S."/>
            <person name="Voss K."/>
            <person name="McLuckie A."/>
            <person name="Taylor D."/>
            <person name="Laws A."/>
            <person name="Holmes E.C."/>
            <person name="Barrs V.R."/>
            <person name="Beatty J.A."/>
        </authorList>
    </citation>
    <scope>NUCLEOTIDE SEQUENCE</scope>
</reference>
<evidence type="ECO:0000256" key="1">
    <source>
        <dbReference type="ARBA" id="ARBA00022504"/>
    </source>
</evidence>
<dbReference type="Pfam" id="PF00527">
    <property type="entry name" value="E7"/>
    <property type="match status" value="1"/>
</dbReference>
<dbReference type="GO" id="GO:0030430">
    <property type="term" value="C:host cell cytoplasm"/>
    <property type="evidence" value="ECO:0007669"/>
    <property type="project" value="UniProtKB-SubCell"/>
</dbReference>
<keyword evidence="11 18" id="KW-0238">DNA-binding</keyword>
<accession>A0A6B9WAX7</accession>
<evidence type="ECO:0000256" key="3">
    <source>
        <dbReference type="ARBA" id="ARBA00022562"/>
    </source>
</evidence>
<evidence type="ECO:0000313" key="20">
    <source>
        <dbReference type="Proteomes" id="UP001239387"/>
    </source>
</evidence>
<comment type="PTM">
    <text evidence="18">Highly phosphorylated.</text>
</comment>
<dbReference type="SUPFAM" id="SSF161234">
    <property type="entry name" value="E7 C-terminal domain-like"/>
    <property type="match status" value="1"/>
</dbReference>
<keyword evidence="7 18" id="KW-0863">Zinc-finger</keyword>
<comment type="similarity">
    <text evidence="18">Belongs to the papillomaviridae E7 protein family.</text>
</comment>
<comment type="function">
    <text evidence="18">Plays a role in viral genome replication by driving entry of quiescent cells into the cell cycle. Stimulation of progression from G1 to S phase allows the virus to efficiently use the cellular DNA replicating machinery to achieve viral genome replication. E7 protein has both transforming and trans-activating activities. Induces the disassembly of the E2F1 transcription factor from RB1, with subsequent transcriptional activation of E2F1-regulated S-phase genes. Interferes with host histone deacetylation mediated by HDAC1 and HDAC2, leading to transcription activation. Plays also a role in the inhibition of both antiviral and antiproliferative functions of host interferon alpha. Interaction with host TMEM173/STING impairs the ability of TMEM173/STING to sense cytosolic DNA and promote the production of type I interferon (IFN-alpha and IFN-beta).</text>
</comment>
<keyword evidence="4 18" id="KW-0945">Host-virus interaction</keyword>
<dbReference type="Proteomes" id="UP001239387">
    <property type="component" value="Segment"/>
</dbReference>
<keyword evidence="8 18" id="KW-1114">Inhibition of host interferon signaling pathway by virus</keyword>
<keyword evidence="17 18" id="KW-1078">G1/S host cell cycle checkpoint dysregulation by virus</keyword>
<dbReference type="EMBL" id="MN857145">
    <property type="protein sequence ID" value="QHQ97054.1"/>
    <property type="molecule type" value="Genomic_DNA"/>
</dbReference>
<dbReference type="Gene3D" id="3.30.160.330">
    <property type="match status" value="1"/>
</dbReference>
<feature type="zinc finger region" evidence="18">
    <location>
        <begin position="75"/>
        <end position="111"/>
    </location>
</feature>
<dbReference type="HAMAP" id="MF_04004">
    <property type="entry name" value="PPV_E7"/>
    <property type="match status" value="1"/>
</dbReference>
<dbReference type="GO" id="GO:0052170">
    <property type="term" value="P:symbiont-mediated suppression of host innate immune response"/>
    <property type="evidence" value="ECO:0007669"/>
    <property type="project" value="UniProtKB-KW"/>
</dbReference>
<dbReference type="GO" id="GO:0003677">
    <property type="term" value="F:DNA binding"/>
    <property type="evidence" value="ECO:0007669"/>
    <property type="project" value="UniProtKB-UniRule"/>
</dbReference>
<evidence type="ECO:0000256" key="15">
    <source>
        <dbReference type="ARBA" id="ARBA00023258"/>
    </source>
</evidence>
<sequence length="123" mass="13764">MLVCTGAIQISKRRLARTVQDLHRKMIGVNPSIKDIELDLTELVLPENLLSDESLETEEVEPPPESQAYRILTDCGVCKTTVRLFVLATVGQIRTQQELFLAGLNIICLACCRNLRQHGGPRH</sequence>
<feature type="short sequence motif" description="Nuclear export signal" evidence="18">
    <location>
        <begin position="93"/>
        <end position="101"/>
    </location>
</feature>
<protein>
    <recommendedName>
        <fullName evidence="18">Protein E7</fullName>
    </recommendedName>
</protein>
<evidence type="ECO:0000313" key="19">
    <source>
        <dbReference type="EMBL" id="QHQ97054.1"/>
    </source>
</evidence>
<dbReference type="GO" id="GO:0003700">
    <property type="term" value="F:DNA-binding transcription factor activity"/>
    <property type="evidence" value="ECO:0007669"/>
    <property type="project" value="UniProtKB-UniRule"/>
</dbReference>
<dbReference type="InterPro" id="IPR000148">
    <property type="entry name" value="Papilloma_E7"/>
</dbReference>
<dbReference type="GO" id="GO:0008270">
    <property type="term" value="F:zinc ion binding"/>
    <property type="evidence" value="ECO:0007669"/>
    <property type="project" value="UniProtKB-KW"/>
</dbReference>
<keyword evidence="12 18" id="KW-0010">Activator</keyword>
<evidence type="ECO:0000256" key="4">
    <source>
        <dbReference type="ARBA" id="ARBA00022581"/>
    </source>
</evidence>
<evidence type="ECO:0000256" key="2">
    <source>
        <dbReference type="ARBA" id="ARBA00022518"/>
    </source>
</evidence>
<dbReference type="GO" id="GO:0039645">
    <property type="term" value="P:symbiont-mediated perturbation of host cell cycle G1/S transition checkpoint"/>
    <property type="evidence" value="ECO:0007669"/>
    <property type="project" value="UniProtKB-UniRule"/>
</dbReference>
<evidence type="ECO:0000256" key="13">
    <source>
        <dbReference type="ARBA" id="ARBA00023163"/>
    </source>
</evidence>
<keyword evidence="1 18" id="KW-1121">Modulation of host cell cycle by virus</keyword>
<dbReference type="GO" id="GO:0006351">
    <property type="term" value="P:DNA-templated transcription"/>
    <property type="evidence" value="ECO:0007669"/>
    <property type="project" value="UniProtKB-UniRule"/>
</dbReference>
<dbReference type="GO" id="GO:0019904">
    <property type="term" value="F:protein domain specific binding"/>
    <property type="evidence" value="ECO:0007669"/>
    <property type="project" value="UniProtKB-UniRule"/>
</dbReference>
<evidence type="ECO:0000256" key="5">
    <source>
        <dbReference type="ARBA" id="ARBA00022632"/>
    </source>
</evidence>
<comment type="caution">
    <text evidence="18">Lacks conserved residue(s) required for the propagation of feature annotation.</text>
</comment>
<evidence type="ECO:0000256" key="6">
    <source>
        <dbReference type="ARBA" id="ARBA00022723"/>
    </source>
</evidence>